<organism evidence="1 2">
    <name type="scientific">Coprinopsis cinerea (strain Okayama-7 / 130 / ATCC MYA-4618 / FGSC 9003)</name>
    <name type="common">Inky cap fungus</name>
    <name type="synonym">Hormographiella aspergillata</name>
    <dbReference type="NCBI Taxonomy" id="240176"/>
    <lineage>
        <taxon>Eukaryota</taxon>
        <taxon>Fungi</taxon>
        <taxon>Dikarya</taxon>
        <taxon>Basidiomycota</taxon>
        <taxon>Agaricomycotina</taxon>
        <taxon>Agaricomycetes</taxon>
        <taxon>Agaricomycetidae</taxon>
        <taxon>Agaricales</taxon>
        <taxon>Agaricineae</taxon>
        <taxon>Psathyrellaceae</taxon>
        <taxon>Coprinopsis</taxon>
    </lineage>
</organism>
<protein>
    <submittedName>
        <fullName evidence="1">Uncharacterized protein</fullName>
    </submittedName>
</protein>
<evidence type="ECO:0000313" key="1">
    <source>
        <dbReference type="EMBL" id="EFI28519.1"/>
    </source>
</evidence>
<accession>D6RL27</accession>
<dbReference type="HOGENOM" id="CLU_1749546_0_0_1"/>
<comment type="caution">
    <text evidence="1">The sequence shown here is derived from an EMBL/GenBank/DDBJ whole genome shotgun (WGS) entry which is preliminary data.</text>
</comment>
<sequence length="149" mass="16536">MTSTHVDRATFVRRLIATRNLSSVQGILFDASDISSSGVTVPVPIHRGFERQRRVCDLNTSIYLGEPRDEGGVIALVQFPNLHSLRLPVGTDHWTAIQGSYYILVIKTNRYIAYDAHSQDIRPVADALLRYFFPMDTDSAPSAQSQGSA</sequence>
<dbReference type="RefSeq" id="XP_002912013.1">
    <property type="nucleotide sequence ID" value="XM_002911967.1"/>
</dbReference>
<reference evidence="1 2" key="1">
    <citation type="journal article" date="2010" name="Proc. Natl. Acad. Sci. U.S.A.">
        <title>Insights into evolution of multicellular fungi from the assembled chromosomes of the mushroom Coprinopsis cinerea (Coprinus cinereus).</title>
        <authorList>
            <person name="Stajich J.E."/>
            <person name="Wilke S.K."/>
            <person name="Ahren D."/>
            <person name="Au C.H."/>
            <person name="Birren B.W."/>
            <person name="Borodovsky M."/>
            <person name="Burns C."/>
            <person name="Canback B."/>
            <person name="Casselton L.A."/>
            <person name="Cheng C.K."/>
            <person name="Deng J."/>
            <person name="Dietrich F.S."/>
            <person name="Fargo D.C."/>
            <person name="Farman M.L."/>
            <person name="Gathman A.C."/>
            <person name="Goldberg J."/>
            <person name="Guigo R."/>
            <person name="Hoegger P.J."/>
            <person name="Hooker J.B."/>
            <person name="Huggins A."/>
            <person name="James T.Y."/>
            <person name="Kamada T."/>
            <person name="Kilaru S."/>
            <person name="Kodira C."/>
            <person name="Kues U."/>
            <person name="Kupfer D."/>
            <person name="Kwan H.S."/>
            <person name="Lomsadze A."/>
            <person name="Li W."/>
            <person name="Lilly W.W."/>
            <person name="Ma L.J."/>
            <person name="Mackey A.J."/>
            <person name="Manning G."/>
            <person name="Martin F."/>
            <person name="Muraguchi H."/>
            <person name="Natvig D.O."/>
            <person name="Palmerini H."/>
            <person name="Ramesh M.A."/>
            <person name="Rehmeyer C.J."/>
            <person name="Roe B.A."/>
            <person name="Shenoy N."/>
            <person name="Stanke M."/>
            <person name="Ter-Hovhannisyan V."/>
            <person name="Tunlid A."/>
            <person name="Velagapudi R."/>
            <person name="Vision T.J."/>
            <person name="Zeng Q."/>
            <person name="Zolan M.E."/>
            <person name="Pukkila P.J."/>
        </authorList>
    </citation>
    <scope>NUCLEOTIDE SEQUENCE [LARGE SCALE GENOMIC DNA]</scope>
    <source>
        <strain evidence="2">Okayama-7 / 130 / ATCC MYA-4618 / FGSC 9003</strain>
    </source>
</reference>
<dbReference type="VEuPathDB" id="FungiDB:CC1G_14051"/>
<dbReference type="InParanoid" id="D6RL27"/>
<evidence type="ECO:0000313" key="2">
    <source>
        <dbReference type="Proteomes" id="UP000001861"/>
    </source>
</evidence>
<proteinExistence type="predicted"/>
<dbReference type="EMBL" id="AACS02000002">
    <property type="protein sequence ID" value="EFI28519.1"/>
    <property type="molecule type" value="Genomic_DNA"/>
</dbReference>
<dbReference type="Proteomes" id="UP000001861">
    <property type="component" value="Unassembled WGS sequence"/>
</dbReference>
<gene>
    <name evidence="1" type="ORF">CC1G_14051</name>
</gene>
<name>D6RL27_COPC7</name>
<keyword evidence="2" id="KW-1185">Reference proteome</keyword>
<dbReference type="GeneID" id="9378546"/>
<dbReference type="KEGG" id="cci:CC1G_14051"/>
<dbReference type="AlphaFoldDB" id="D6RL27"/>